<dbReference type="SMART" id="SM00849">
    <property type="entry name" value="Lactamase_B"/>
    <property type="match status" value="1"/>
</dbReference>
<organism evidence="2 3">
    <name type="scientific">Longibaculum muris</name>
    <dbReference type="NCBI Taxonomy" id="1796628"/>
    <lineage>
        <taxon>Bacteria</taxon>
        <taxon>Bacillati</taxon>
        <taxon>Bacillota</taxon>
        <taxon>Erysipelotrichia</taxon>
        <taxon>Erysipelotrichales</taxon>
        <taxon>Coprobacillaceae</taxon>
        <taxon>Longibaculum</taxon>
    </lineage>
</organism>
<dbReference type="Gene3D" id="3.60.15.10">
    <property type="entry name" value="Ribonuclease Z/Hydroxyacylglutathione hydrolase-like"/>
    <property type="match status" value="1"/>
</dbReference>
<proteinExistence type="predicted"/>
<dbReference type="Proteomes" id="UP000295515">
    <property type="component" value="Unassembled WGS sequence"/>
</dbReference>
<dbReference type="InterPro" id="IPR041712">
    <property type="entry name" value="DHPS-like_MBL-fold"/>
</dbReference>
<dbReference type="SUPFAM" id="SSF56281">
    <property type="entry name" value="Metallo-hydrolase/oxidoreductase"/>
    <property type="match status" value="1"/>
</dbReference>
<protein>
    <submittedName>
        <fullName evidence="2">7, 8-dihydropterin-6-yl-methyl-4-(Beta-D-ribofuranosyl)aminobenzene 5'-phosphate synthase</fullName>
    </submittedName>
</protein>
<evidence type="ECO:0000313" key="2">
    <source>
        <dbReference type="EMBL" id="TCV97869.1"/>
    </source>
</evidence>
<dbReference type="PANTHER" id="PTHR13754">
    <property type="entry name" value="METALLO-BETA-LACTAMASE SUPERFAMILY PROTEIN"/>
    <property type="match status" value="1"/>
</dbReference>
<keyword evidence="3" id="KW-1185">Reference proteome</keyword>
<dbReference type="InterPro" id="IPR052926">
    <property type="entry name" value="Metallo-beta-lactamase_dom"/>
</dbReference>
<dbReference type="CDD" id="cd07713">
    <property type="entry name" value="DHPS-like_MBL-fold"/>
    <property type="match status" value="1"/>
</dbReference>
<reference evidence="2 3" key="1">
    <citation type="submission" date="2019-03" db="EMBL/GenBank/DDBJ databases">
        <title>Genomic Encyclopedia of Type Strains, Phase IV (KMG-IV): sequencing the most valuable type-strain genomes for metagenomic binning, comparative biology and taxonomic classification.</title>
        <authorList>
            <person name="Goeker M."/>
        </authorList>
    </citation>
    <scope>NUCLEOTIDE SEQUENCE [LARGE SCALE GENOMIC DNA]</scope>
    <source>
        <strain evidence="2 3">DSM 29487</strain>
    </source>
</reference>
<dbReference type="PANTHER" id="PTHR13754:SF13">
    <property type="entry name" value="METALLO-BETA-LACTAMASE SUPERFAMILY PROTEIN (AFU_ORTHOLOGUE AFUA_3G07630)"/>
    <property type="match status" value="1"/>
</dbReference>
<dbReference type="Pfam" id="PF00753">
    <property type="entry name" value="Lactamase_B"/>
    <property type="match status" value="1"/>
</dbReference>
<sequence length="273" mass="31383">MLLKTLVENTSISSSFQHKHGICFYIEVENHKILFDLGPNDLFIENAKKMNVDLKQIDTVIISHGHVDHAGALQSFLKINHQAKIYVRENAFEEHFNKFLGIQKNIGIEPKLKNHPQIILTQQQTIINDNMILFSNIKTKELLPQANLSLYKKENNQFVLDDFTHEQSLIIKEGKKRILISGCSHAGIINIKNAAENLIGEKLTHVIGGFHLYNPVSHRYEKQEFINQLANQLKQQPIQYYTCHCTGQKAFNILKNHLQQQIHYLSTGSILEL</sequence>
<evidence type="ECO:0000313" key="3">
    <source>
        <dbReference type="Proteomes" id="UP000295515"/>
    </source>
</evidence>
<dbReference type="EMBL" id="SMCQ01000014">
    <property type="protein sequence ID" value="TCV97869.1"/>
    <property type="molecule type" value="Genomic_DNA"/>
</dbReference>
<accession>A0A4V2W502</accession>
<dbReference type="AlphaFoldDB" id="A0A4V2W502"/>
<dbReference type="RefSeq" id="WP_066443828.1">
    <property type="nucleotide sequence ID" value="NZ_JANKBF010000004.1"/>
</dbReference>
<dbReference type="GO" id="GO:0016740">
    <property type="term" value="F:transferase activity"/>
    <property type="evidence" value="ECO:0007669"/>
    <property type="project" value="TreeGrafter"/>
</dbReference>
<evidence type="ECO:0000259" key="1">
    <source>
        <dbReference type="SMART" id="SM00849"/>
    </source>
</evidence>
<gene>
    <name evidence="2" type="ORF">EDD60_11435</name>
</gene>
<dbReference type="InterPro" id="IPR036866">
    <property type="entry name" value="RibonucZ/Hydroxyglut_hydro"/>
</dbReference>
<name>A0A4V2W502_9FIRM</name>
<comment type="caution">
    <text evidence="2">The sequence shown here is derived from an EMBL/GenBank/DDBJ whole genome shotgun (WGS) entry which is preliminary data.</text>
</comment>
<dbReference type="InterPro" id="IPR001279">
    <property type="entry name" value="Metallo-B-lactamas"/>
</dbReference>
<feature type="domain" description="Metallo-beta-lactamase" evidence="1">
    <location>
        <begin position="20"/>
        <end position="210"/>
    </location>
</feature>
<dbReference type="GeneID" id="98915773"/>